<proteinExistence type="predicted"/>
<reference evidence="1" key="1">
    <citation type="journal article" date="2015" name="Nature">
        <title>Complex archaea that bridge the gap between prokaryotes and eukaryotes.</title>
        <authorList>
            <person name="Spang A."/>
            <person name="Saw J.H."/>
            <person name="Jorgensen S.L."/>
            <person name="Zaremba-Niedzwiedzka K."/>
            <person name="Martijn J."/>
            <person name="Lind A.E."/>
            <person name="van Eijk R."/>
            <person name="Schleper C."/>
            <person name="Guy L."/>
            <person name="Ettema T.J."/>
        </authorList>
    </citation>
    <scope>NUCLEOTIDE SEQUENCE</scope>
</reference>
<organism evidence="1">
    <name type="scientific">marine sediment metagenome</name>
    <dbReference type="NCBI Taxonomy" id="412755"/>
    <lineage>
        <taxon>unclassified sequences</taxon>
        <taxon>metagenomes</taxon>
        <taxon>ecological metagenomes</taxon>
    </lineage>
</organism>
<accession>A0A0F9F9I0</accession>
<dbReference type="AlphaFoldDB" id="A0A0F9F9I0"/>
<sequence>MTPKYKHDCEECIFLGSYNDCDLYFCQPSKSTPTIIVRRGDGADYQSGFVFEDSCEELAVAATIIRFRIKKGGTT</sequence>
<comment type="caution">
    <text evidence="1">The sequence shown here is derived from an EMBL/GenBank/DDBJ whole genome shotgun (WGS) entry which is preliminary data.</text>
</comment>
<gene>
    <name evidence="1" type="ORF">LCGC14_2057580</name>
</gene>
<name>A0A0F9F9I0_9ZZZZ</name>
<evidence type="ECO:0000313" key="1">
    <source>
        <dbReference type="EMBL" id="KKL75171.1"/>
    </source>
</evidence>
<dbReference type="EMBL" id="LAZR01024425">
    <property type="protein sequence ID" value="KKL75171.1"/>
    <property type="molecule type" value="Genomic_DNA"/>
</dbReference>
<protein>
    <submittedName>
        <fullName evidence="1">Uncharacterized protein</fullName>
    </submittedName>
</protein>